<dbReference type="InterPro" id="IPR004263">
    <property type="entry name" value="Exostosin"/>
</dbReference>
<keyword evidence="3" id="KW-0333">Golgi apparatus</keyword>
<dbReference type="InterPro" id="IPR040911">
    <property type="entry name" value="Exostosin_GT47"/>
</dbReference>
<organism evidence="7">
    <name type="scientific">Dunaliella tertiolecta</name>
    <name type="common">Green alga</name>
    <dbReference type="NCBI Taxonomy" id="3047"/>
    <lineage>
        <taxon>Eukaryota</taxon>
        <taxon>Viridiplantae</taxon>
        <taxon>Chlorophyta</taxon>
        <taxon>core chlorophytes</taxon>
        <taxon>Chlorophyceae</taxon>
        <taxon>CS clade</taxon>
        <taxon>Chlamydomonadales</taxon>
        <taxon>Dunaliellaceae</taxon>
        <taxon>Dunaliella</taxon>
    </lineage>
</organism>
<feature type="disulfide bond" evidence="4">
    <location>
        <begin position="45"/>
        <end position="55"/>
    </location>
</feature>
<feature type="signal peptide" evidence="5">
    <location>
        <begin position="1"/>
        <end position="27"/>
    </location>
</feature>
<comment type="subcellular location">
    <subcellularLocation>
        <location evidence="1">Golgi apparatus membrane</location>
        <topology evidence="1">Single-pass type II membrane protein</topology>
    </subcellularLocation>
</comment>
<reference evidence="7" key="1">
    <citation type="submission" date="2021-01" db="EMBL/GenBank/DDBJ databases">
        <authorList>
            <person name="Corre E."/>
            <person name="Pelletier E."/>
            <person name="Niang G."/>
            <person name="Scheremetjew M."/>
            <person name="Finn R."/>
            <person name="Kale V."/>
            <person name="Holt S."/>
            <person name="Cochrane G."/>
            <person name="Meng A."/>
            <person name="Brown T."/>
            <person name="Cohen L."/>
        </authorList>
    </citation>
    <scope>NUCLEOTIDE SEQUENCE</scope>
    <source>
        <strain evidence="7">CCMP1320</strain>
    </source>
</reference>
<sequence>MCSRAVGQQAPLLISLVLSLSIATSHAAFGDQEVLQKIASRPSKCGSLCQTHGTCNEELGRCDCPIHKGGPNCEQALTGAELESRCSSLGYGFRYASNVASCMRGPSFCLNRCNDRGSCDRGFCKCMPGHYGIDCSLSLDDQGQPQILQGTGYTTRSKRPWIYVYDLPPEFTIWIYFMRQVDRPTFFFFLQRLLGSGSLTADPKKADFFFIPHYMRHPEDIAVKLVKVLNYINGTWPYYQHGRKGSHVVLHTGDWGKMEAPPWFKKLDGIRNNLTWLTHWGIYDNSGKKHWAVAHTPGQDVVVPVITPMNRLPVFGHEKSPLHPAAQNVPPKDKIFFHAGRICGEFRPPNTSRPWPYNCVDAMRYSGGIRQKVHSFHHNRTGYHISNHIPKYAVHLRTSKWCLSTQGGGHGNRQVIGTLAGCNPVSIGDGIYEPFEPEMDYNKFGIKLREADIPVMHKILESVGEEEYARKQVALRCAAQHLHYASMVGGMMQESGRYDAFETTLEVLRVRVDHPGVAPQEYAQVDSDFKKFMACGAEEFGELPPPEPNSVALCSISAIDTKNKCSPCLRLYGNTMGPPGGAVCCGHLNLATCPRNWD</sequence>
<keyword evidence="4" id="KW-0245">EGF-like domain</keyword>
<dbReference type="PROSITE" id="PS50026">
    <property type="entry name" value="EGF_3"/>
    <property type="match status" value="1"/>
</dbReference>
<feature type="domain" description="EGF-like" evidence="6">
    <location>
        <begin position="41"/>
        <end position="74"/>
    </location>
</feature>
<evidence type="ECO:0000256" key="1">
    <source>
        <dbReference type="ARBA" id="ARBA00004323"/>
    </source>
</evidence>
<evidence type="ECO:0000256" key="4">
    <source>
        <dbReference type="PROSITE-ProRule" id="PRU00076"/>
    </source>
</evidence>
<evidence type="ECO:0000313" key="7">
    <source>
        <dbReference type="EMBL" id="CAE0497006.1"/>
    </source>
</evidence>
<dbReference type="PANTHER" id="PTHR11062:SF376">
    <property type="entry name" value="EXOSTOSIN FAMILY PROTEIN"/>
    <property type="match status" value="1"/>
</dbReference>
<feature type="chain" id="PRO_5030727158" description="EGF-like domain-containing protein" evidence="5">
    <location>
        <begin position="28"/>
        <end position="598"/>
    </location>
</feature>
<accession>A0A7S3QY65</accession>
<dbReference type="GO" id="GO:0016757">
    <property type="term" value="F:glycosyltransferase activity"/>
    <property type="evidence" value="ECO:0007669"/>
    <property type="project" value="InterPro"/>
</dbReference>
<dbReference type="Pfam" id="PF03016">
    <property type="entry name" value="Exostosin_GT47"/>
    <property type="match status" value="1"/>
</dbReference>
<evidence type="ECO:0000256" key="5">
    <source>
        <dbReference type="SAM" id="SignalP"/>
    </source>
</evidence>
<dbReference type="PANTHER" id="PTHR11062">
    <property type="entry name" value="EXOSTOSIN HEPARAN SULFATE GLYCOSYLTRANSFERASE -RELATED"/>
    <property type="match status" value="1"/>
</dbReference>
<comment type="similarity">
    <text evidence="2">Belongs to the glycosyltransferase 47 family.</text>
</comment>
<protein>
    <recommendedName>
        <fullName evidence="6">EGF-like domain-containing protein</fullName>
    </recommendedName>
</protein>
<dbReference type="PROSITE" id="PS00022">
    <property type="entry name" value="EGF_1"/>
    <property type="match status" value="2"/>
</dbReference>
<evidence type="ECO:0000256" key="3">
    <source>
        <dbReference type="ARBA" id="ARBA00023034"/>
    </source>
</evidence>
<proteinExistence type="inferred from homology"/>
<dbReference type="GO" id="GO:0000139">
    <property type="term" value="C:Golgi membrane"/>
    <property type="evidence" value="ECO:0007669"/>
    <property type="project" value="UniProtKB-SubCell"/>
</dbReference>
<name>A0A7S3QY65_DUNTE</name>
<dbReference type="AlphaFoldDB" id="A0A7S3QY65"/>
<dbReference type="EMBL" id="HBIP01020340">
    <property type="protein sequence ID" value="CAE0497006.1"/>
    <property type="molecule type" value="Transcribed_RNA"/>
</dbReference>
<keyword evidence="4" id="KW-1015">Disulfide bond</keyword>
<comment type="caution">
    <text evidence="4">Lacks conserved residue(s) required for the propagation of feature annotation.</text>
</comment>
<gene>
    <name evidence="7" type="ORF">DTER00134_LOCUS12079</name>
</gene>
<feature type="disulfide bond" evidence="4">
    <location>
        <begin position="64"/>
        <end position="73"/>
    </location>
</feature>
<evidence type="ECO:0000256" key="2">
    <source>
        <dbReference type="ARBA" id="ARBA00010271"/>
    </source>
</evidence>
<dbReference type="InterPro" id="IPR000742">
    <property type="entry name" value="EGF"/>
</dbReference>
<keyword evidence="5" id="KW-0732">Signal</keyword>
<evidence type="ECO:0000259" key="6">
    <source>
        <dbReference type="PROSITE" id="PS50026"/>
    </source>
</evidence>